<organism evidence="2 3">
    <name type="scientific">Escherichia coli</name>
    <dbReference type="NCBI Taxonomy" id="562"/>
    <lineage>
        <taxon>Bacteria</taxon>
        <taxon>Pseudomonadati</taxon>
        <taxon>Pseudomonadota</taxon>
        <taxon>Gammaproteobacteria</taxon>
        <taxon>Enterobacterales</taxon>
        <taxon>Enterobacteriaceae</taxon>
        <taxon>Escherichia</taxon>
    </lineage>
</organism>
<dbReference type="EMBL" id="JACZOI010000715">
    <property type="protein sequence ID" value="MBE0981292.1"/>
    <property type="molecule type" value="Genomic_DNA"/>
</dbReference>
<evidence type="ECO:0000256" key="1">
    <source>
        <dbReference type="SAM" id="Phobius"/>
    </source>
</evidence>
<sequence length="44" mass="4608">MSSSPSPRQLLHEALASLRGLGRRSLLALLGIVMGCSSVIAMLN</sequence>
<gene>
    <name evidence="2" type="ORF">IH772_29815</name>
</gene>
<feature type="transmembrane region" description="Helical" evidence="1">
    <location>
        <begin position="26"/>
        <end position="43"/>
    </location>
</feature>
<proteinExistence type="predicted"/>
<keyword evidence="1" id="KW-0472">Membrane</keyword>
<feature type="non-terminal residue" evidence="2">
    <location>
        <position position="44"/>
    </location>
</feature>
<protein>
    <submittedName>
        <fullName evidence="2">ABC transporter permease</fullName>
    </submittedName>
</protein>
<accession>A0AAP1WEP8</accession>
<dbReference type="Proteomes" id="UP000640866">
    <property type="component" value="Unassembled WGS sequence"/>
</dbReference>
<comment type="caution">
    <text evidence="2">The sequence shown here is derived from an EMBL/GenBank/DDBJ whole genome shotgun (WGS) entry which is preliminary data.</text>
</comment>
<keyword evidence="1" id="KW-1133">Transmembrane helix</keyword>
<evidence type="ECO:0000313" key="2">
    <source>
        <dbReference type="EMBL" id="MBE0981292.1"/>
    </source>
</evidence>
<evidence type="ECO:0000313" key="3">
    <source>
        <dbReference type="Proteomes" id="UP000640866"/>
    </source>
</evidence>
<reference evidence="2" key="1">
    <citation type="submission" date="2020-09" db="EMBL/GenBank/DDBJ databases">
        <title>Emerging polyconal dissemination of OXA-244-producing E. coli in France.</title>
        <authorList>
            <person name="Emeraud C."/>
            <person name="Girlich D."/>
            <person name="Bonnin R.A."/>
            <person name="Jousset A.B."/>
            <person name="Naas T."/>
            <person name="Dortet L."/>
        </authorList>
    </citation>
    <scope>NUCLEOTIDE SEQUENCE</scope>
    <source>
        <strain evidence="2">225E3</strain>
    </source>
</reference>
<keyword evidence="1" id="KW-0812">Transmembrane</keyword>
<name>A0AAP1WEP8_ECOLX</name>
<dbReference type="AlphaFoldDB" id="A0AAP1WEP8"/>